<keyword evidence="1" id="KW-1133">Transmembrane helix</keyword>
<dbReference type="PANTHER" id="PTHR37305:SF1">
    <property type="entry name" value="MEMBRANE PROTEIN"/>
    <property type="match status" value="1"/>
</dbReference>
<proteinExistence type="predicted"/>
<dbReference type="EMBL" id="JAXAVV010000011">
    <property type="protein sequence ID" value="MDX8052328.1"/>
    <property type="molecule type" value="Genomic_DNA"/>
</dbReference>
<name>A0ABU4TVI7_9PSEU</name>
<dbReference type="PANTHER" id="PTHR37305">
    <property type="entry name" value="INTEGRAL MEMBRANE PROTEIN-RELATED"/>
    <property type="match status" value="1"/>
</dbReference>
<reference evidence="2 3" key="1">
    <citation type="submission" date="2023-11" db="EMBL/GenBank/DDBJ databases">
        <title>Lentzea sokolovensis, sp. nov., Lentzea kristufkii, sp. nov., and Lentzea miocenensis, sp. nov., rare actinobacteria from Sokolov Coal Basin, Miocene lacustrine sediment, Czech Republic.</title>
        <authorList>
            <person name="Lara A."/>
            <person name="Kotroba L."/>
            <person name="Nouioui I."/>
            <person name="Neumann-Schaal M."/>
            <person name="Mast Y."/>
            <person name="Chronakova A."/>
        </authorList>
    </citation>
    <scope>NUCLEOTIDE SEQUENCE [LARGE SCALE GENOMIC DNA]</scope>
    <source>
        <strain evidence="2 3">BCCO 10_0798</strain>
    </source>
</reference>
<feature type="transmembrane region" description="Helical" evidence="1">
    <location>
        <begin position="20"/>
        <end position="39"/>
    </location>
</feature>
<protein>
    <submittedName>
        <fullName evidence="2">ABC transporter permease</fullName>
    </submittedName>
</protein>
<dbReference type="RefSeq" id="WP_319986209.1">
    <property type="nucleotide sequence ID" value="NZ_JAXAVV010000011.1"/>
</dbReference>
<keyword evidence="3" id="KW-1185">Reference proteome</keyword>
<evidence type="ECO:0000313" key="2">
    <source>
        <dbReference type="EMBL" id="MDX8052328.1"/>
    </source>
</evidence>
<keyword evidence="1" id="KW-0472">Membrane</keyword>
<organism evidence="2 3">
    <name type="scientific">Lentzea kristufekii</name>
    <dbReference type="NCBI Taxonomy" id="3095430"/>
    <lineage>
        <taxon>Bacteria</taxon>
        <taxon>Bacillati</taxon>
        <taxon>Actinomycetota</taxon>
        <taxon>Actinomycetes</taxon>
        <taxon>Pseudonocardiales</taxon>
        <taxon>Pseudonocardiaceae</taxon>
        <taxon>Lentzea</taxon>
    </lineage>
</organism>
<feature type="transmembrane region" description="Helical" evidence="1">
    <location>
        <begin position="232"/>
        <end position="254"/>
    </location>
</feature>
<dbReference type="Proteomes" id="UP001271792">
    <property type="component" value="Unassembled WGS sequence"/>
</dbReference>
<feature type="transmembrane region" description="Helical" evidence="1">
    <location>
        <begin position="114"/>
        <end position="147"/>
    </location>
</feature>
<feature type="transmembrane region" description="Helical" evidence="1">
    <location>
        <begin position="69"/>
        <end position="93"/>
    </location>
</feature>
<comment type="caution">
    <text evidence="2">The sequence shown here is derived from an EMBL/GenBank/DDBJ whole genome shotgun (WGS) entry which is preliminary data.</text>
</comment>
<accession>A0ABU4TVI7</accession>
<sequence length="261" mass="27072">MINVLATEVLKARRSRVPWITALAFTVAAAVGGLFMFILQDQDQDRARSLGLIGTKAALVGRDADWPTYLGFLAQTTAVGGMLVFGMVSVWLFGREFSQNTVKDLLALPSARTTIVLAKFAVAGAWCLVLTVQLVVLGLGIGAVLGLPRWSADLATSGVATIAVTAVMTVLLTTPVALAASAGRGYLPGVGVLMAAIFSAQVVAALGYGRYFPWSVPALFSGLAGPDAGSPGWLGVVLVVLVGAAGVAATALWWRNADQDR</sequence>
<evidence type="ECO:0000313" key="3">
    <source>
        <dbReference type="Proteomes" id="UP001271792"/>
    </source>
</evidence>
<feature type="transmembrane region" description="Helical" evidence="1">
    <location>
        <begin position="192"/>
        <end position="212"/>
    </location>
</feature>
<gene>
    <name evidence="2" type="ORF">SK571_23325</name>
</gene>
<dbReference type="Pfam" id="PF12730">
    <property type="entry name" value="ABC2_membrane_4"/>
    <property type="match status" value="1"/>
</dbReference>
<keyword evidence="1" id="KW-0812">Transmembrane</keyword>
<evidence type="ECO:0000256" key="1">
    <source>
        <dbReference type="SAM" id="Phobius"/>
    </source>
</evidence>
<feature type="transmembrane region" description="Helical" evidence="1">
    <location>
        <begin position="159"/>
        <end position="180"/>
    </location>
</feature>